<evidence type="ECO:0000313" key="2">
    <source>
        <dbReference type="Proteomes" id="UP000006263"/>
    </source>
</evidence>
<organism evidence="1 2">
    <name type="scientific">Paraglaciecola mesophila KMM 241</name>
    <dbReference type="NCBI Taxonomy" id="1128912"/>
    <lineage>
        <taxon>Bacteria</taxon>
        <taxon>Pseudomonadati</taxon>
        <taxon>Pseudomonadota</taxon>
        <taxon>Gammaproteobacteria</taxon>
        <taxon>Alteromonadales</taxon>
        <taxon>Alteromonadaceae</taxon>
        <taxon>Paraglaciecola</taxon>
    </lineage>
</organism>
<dbReference type="AlphaFoldDB" id="K6XUQ5"/>
<evidence type="ECO:0000313" key="1">
    <source>
        <dbReference type="EMBL" id="GAC24329.1"/>
    </source>
</evidence>
<dbReference type="EMBL" id="BAEP01000043">
    <property type="protein sequence ID" value="GAC24329.1"/>
    <property type="molecule type" value="Genomic_DNA"/>
</dbReference>
<protein>
    <submittedName>
        <fullName evidence="1">Uncharacterized protein</fullName>
    </submittedName>
</protein>
<reference evidence="1 2" key="1">
    <citation type="journal article" date="2017" name="Antonie Van Leeuwenhoek">
        <title>Rhizobium rhizosphaerae sp. nov., a novel species isolated from rice rhizosphere.</title>
        <authorList>
            <person name="Zhao J.J."/>
            <person name="Zhang J."/>
            <person name="Zhang R.J."/>
            <person name="Zhang C.W."/>
            <person name="Yin H.Q."/>
            <person name="Zhang X.X."/>
        </authorList>
    </citation>
    <scope>NUCLEOTIDE SEQUENCE [LARGE SCALE GENOMIC DNA]</scope>
    <source>
        <strain evidence="1 2">KMM 241</strain>
    </source>
</reference>
<name>K6XUQ5_9ALTE</name>
<gene>
    <name evidence="1" type="ORF">GMES_2033</name>
</gene>
<accession>K6XUQ5</accession>
<sequence>MFMHSLLLYCLYLFASICISHYQTGYDWRVVTLVFKDRYEYRLP</sequence>
<proteinExistence type="predicted"/>
<comment type="caution">
    <text evidence="1">The sequence shown here is derived from an EMBL/GenBank/DDBJ whole genome shotgun (WGS) entry which is preliminary data.</text>
</comment>
<dbReference type="Proteomes" id="UP000006263">
    <property type="component" value="Unassembled WGS sequence"/>
</dbReference>